<feature type="domain" description="Rab-GAP TBC" evidence="2">
    <location>
        <begin position="376"/>
        <end position="568"/>
    </location>
</feature>
<dbReference type="Gene3D" id="1.10.10.750">
    <property type="entry name" value="Ypt/Rab-GAP domain of gyp1p, domain 1"/>
    <property type="match status" value="1"/>
</dbReference>
<proteinExistence type="predicted"/>
<feature type="compositionally biased region" description="Polar residues" evidence="1">
    <location>
        <begin position="1157"/>
        <end position="1169"/>
    </location>
</feature>
<dbReference type="Proteomes" id="UP000267096">
    <property type="component" value="Unassembled WGS sequence"/>
</dbReference>
<feature type="region of interest" description="Disordered" evidence="1">
    <location>
        <begin position="658"/>
        <end position="743"/>
    </location>
</feature>
<accession>A0A0M3JRI9</accession>
<protein>
    <submittedName>
        <fullName evidence="5">USP6 N-terminal-like protein (inferred by orthology to a human protein)</fullName>
    </submittedName>
</protein>
<reference evidence="5" key="1">
    <citation type="submission" date="2017-02" db="UniProtKB">
        <authorList>
            <consortium name="WormBaseParasite"/>
        </authorList>
    </citation>
    <scope>IDENTIFICATION</scope>
</reference>
<feature type="compositionally biased region" description="Low complexity" evidence="1">
    <location>
        <begin position="157"/>
        <end position="181"/>
    </location>
</feature>
<dbReference type="InterPro" id="IPR000195">
    <property type="entry name" value="Rab-GAP-TBC_dom"/>
</dbReference>
<dbReference type="SMART" id="SM00164">
    <property type="entry name" value="TBC"/>
    <property type="match status" value="1"/>
</dbReference>
<dbReference type="WBParaSite" id="ASIM_0001035301-mRNA-1">
    <property type="protein sequence ID" value="ASIM_0001035301-mRNA-1"/>
    <property type="gene ID" value="ASIM_0001035301"/>
</dbReference>
<evidence type="ECO:0000313" key="4">
    <source>
        <dbReference type="Proteomes" id="UP000267096"/>
    </source>
</evidence>
<dbReference type="PANTHER" id="PTHR47219:SF19">
    <property type="entry name" value="USP6 N-TERMINAL-LIKE PROTEIN ISOFORM X1"/>
    <property type="match status" value="1"/>
</dbReference>
<dbReference type="SUPFAM" id="SSF47923">
    <property type="entry name" value="Ypt/Rab-GAP domain of gyp1p"/>
    <property type="match status" value="1"/>
</dbReference>
<reference evidence="3 4" key="2">
    <citation type="submission" date="2018-11" db="EMBL/GenBank/DDBJ databases">
        <authorList>
            <consortium name="Pathogen Informatics"/>
        </authorList>
    </citation>
    <scope>NUCLEOTIDE SEQUENCE [LARGE SCALE GENOMIC DNA]</scope>
</reference>
<feature type="compositionally biased region" description="Low complexity" evidence="1">
    <location>
        <begin position="1170"/>
        <end position="1205"/>
    </location>
</feature>
<feature type="region of interest" description="Disordered" evidence="1">
    <location>
        <begin position="756"/>
        <end position="828"/>
    </location>
</feature>
<organism evidence="5">
    <name type="scientific">Anisakis simplex</name>
    <name type="common">Herring worm</name>
    <dbReference type="NCBI Taxonomy" id="6269"/>
    <lineage>
        <taxon>Eukaryota</taxon>
        <taxon>Metazoa</taxon>
        <taxon>Ecdysozoa</taxon>
        <taxon>Nematoda</taxon>
        <taxon>Chromadorea</taxon>
        <taxon>Rhabditida</taxon>
        <taxon>Spirurina</taxon>
        <taxon>Ascaridomorpha</taxon>
        <taxon>Ascaridoidea</taxon>
        <taxon>Anisakidae</taxon>
        <taxon>Anisakis</taxon>
        <taxon>Anisakis simplex complex</taxon>
    </lineage>
</organism>
<feature type="region of interest" description="Disordered" evidence="1">
    <location>
        <begin position="840"/>
        <end position="868"/>
    </location>
</feature>
<feature type="compositionally biased region" description="Polar residues" evidence="1">
    <location>
        <begin position="756"/>
        <end position="768"/>
    </location>
</feature>
<dbReference type="InterPro" id="IPR035969">
    <property type="entry name" value="Rab-GAP_TBC_sf"/>
</dbReference>
<dbReference type="GO" id="GO:0031267">
    <property type="term" value="F:small GTPase binding"/>
    <property type="evidence" value="ECO:0007669"/>
    <property type="project" value="TreeGrafter"/>
</dbReference>
<gene>
    <name evidence="3" type="ORF">ASIM_LOCUS10084</name>
</gene>
<feature type="compositionally biased region" description="Polar residues" evidence="1">
    <location>
        <begin position="708"/>
        <end position="724"/>
    </location>
</feature>
<sequence>MRLRCTITKRIASSVDSTSPSPPSFWSNEGIFDRTVDVTRRRFASASNSTTFTIAGDDCPASSERSSSLFTSDEEASSPAISNSDAYPTTANSTTDFTGSGIFTESGSDAKRQFSNERRKQLCDHLSSSLSHSTSSSPCSKQKNCDAVNKSEHDTNQRSSPISSQSSTQSQQDKQQQVISPSKLLRKISVRLKQQLQSTLSDPLKRHTFITDAVGGEGEQSISTAELMRQKMFQITNKFILPKFLIDEKEPHKNSINNSGAAVDVYGNANDELSSSAESNDPEFIELQERSAIVEKYEKGAGQVVEEWENPDFELYKITDRFGFVHKNDEVLSQSQIDEKKRIAKETSRERKWLRMMATWKAGKTVEKLRDRVWKGIPEKLRLVVWTYLLETERYKRDSPFNVYKELLMRARLVSRDIKQIDLDINRTYRDHLAFRRRYDVKQQSLFNVLAAYAMFNTEVGYCQGMSQIAALFLMYMDEEDAFWCLHALLVSKKHAMHGFFVPGFPKLIRFQAHYERVLHKYLPRLKKHLDKAGIPPIYLTKWWFGCFLDRVPFSLALRLWDVFLLEEAVRKLQIETFMEYIQTTIAHDFGYTDEEVMQSLRECLRKLQNDRMTLPPPPGANDPPEFPVKPLGPVLSRSMFDIRMDIAEIESRCSRANSLAGKSPVVSRRHRNAPPIRPNIIAARSESSKKNLPPTANEAVVNERIATRTSSVPADQKPRQITNSPTFSPHSSPPPEPPVDYHGSAMATRRAVINSSNSTKGAVTSESFHPAVSTSPPSRITSSSAHHPSDPYQQSGSNSKQQATHSLSSNVDIHRKQRFPPTTTSHSVVKSADQVYYSSNDQCSHKKPPVAISQQHQQFTSSNNYPQSGLSEYDKAISFSPPSSSKVDGDVRLIKRDSFYDNIPTQQQKQRRDLNLSSDQSNDKREKYSSVSSSSSSKRNTAFVNARDDSKNVTQYRPSNNILPGELIYESRSEDRSMERRFRNQQNSPTLFESRRHQTVTEVETRVIQMPNNVTYVSVGDESADNNQSVINYDTTQSVRQRLHSDYGPSGKFEPVTSHLCTRSATEGSGYPSYDEMRRRYDLRSVEEKSKRPVTTATVINNASPSKRQQVGQSHHLAYTEPGSFVSHFRENRSSPSPSMLPHDSHMLTTQRSYFQPITDSKPPSSWQPVSSTSTNPVNTSSINTAASRIPATSTPTTSSISRRLPVASSTRSYHQYSPHRSTELHNTSNTSRTTTKHSIF</sequence>
<dbReference type="PANTHER" id="PTHR47219">
    <property type="entry name" value="RAB GTPASE-ACTIVATING PROTEIN 1-LIKE"/>
    <property type="match status" value="1"/>
</dbReference>
<dbReference type="Pfam" id="PF00566">
    <property type="entry name" value="RabGAP-TBC"/>
    <property type="match status" value="1"/>
</dbReference>
<dbReference type="GO" id="GO:0005096">
    <property type="term" value="F:GTPase activator activity"/>
    <property type="evidence" value="ECO:0007669"/>
    <property type="project" value="TreeGrafter"/>
</dbReference>
<feature type="compositionally biased region" description="Low complexity" evidence="1">
    <location>
        <begin position="774"/>
        <end position="785"/>
    </location>
</feature>
<feature type="region of interest" description="Disordered" evidence="1">
    <location>
        <begin position="899"/>
        <end position="960"/>
    </location>
</feature>
<dbReference type="Gene3D" id="1.10.472.80">
    <property type="entry name" value="Ypt/Rab-GAP domain of gyp1p, domain 3"/>
    <property type="match status" value="1"/>
</dbReference>
<feature type="region of interest" description="Disordered" evidence="1">
    <location>
        <begin position="1157"/>
        <end position="1242"/>
    </location>
</feature>
<feature type="region of interest" description="Disordered" evidence="1">
    <location>
        <begin position="55"/>
        <end position="181"/>
    </location>
</feature>
<dbReference type="InterPro" id="IPR050302">
    <property type="entry name" value="Rab_GAP_TBC_domain"/>
</dbReference>
<feature type="compositionally biased region" description="Polar residues" evidence="1">
    <location>
        <begin position="853"/>
        <end position="868"/>
    </location>
</feature>
<dbReference type="FunFam" id="1.10.8.270:FF:000010">
    <property type="entry name" value="Putative USP6 N-terminal-like protein"/>
    <property type="match status" value="1"/>
</dbReference>
<feature type="compositionally biased region" description="Polar residues" evidence="1">
    <location>
        <begin position="79"/>
        <end position="107"/>
    </location>
</feature>
<dbReference type="OrthoDB" id="294251at2759"/>
<dbReference type="AlphaFoldDB" id="A0A0M3JRI9"/>
<evidence type="ECO:0000313" key="5">
    <source>
        <dbReference type="WBParaSite" id="ASIM_0001035301-mRNA-1"/>
    </source>
</evidence>
<feature type="compositionally biased region" description="Polar residues" evidence="1">
    <location>
        <begin position="1209"/>
        <end position="1242"/>
    </location>
</feature>
<keyword evidence="4" id="KW-1185">Reference proteome</keyword>
<evidence type="ECO:0000259" key="2">
    <source>
        <dbReference type="PROSITE" id="PS50086"/>
    </source>
</evidence>
<name>A0A0M3JRI9_ANISI</name>
<dbReference type="Gene3D" id="1.10.8.270">
    <property type="entry name" value="putative rabgap domain of human tbc1 domain family member 14 like domains"/>
    <property type="match status" value="1"/>
</dbReference>
<evidence type="ECO:0000313" key="3">
    <source>
        <dbReference type="EMBL" id="VDK42314.1"/>
    </source>
</evidence>
<dbReference type="EMBL" id="UYRR01030983">
    <property type="protein sequence ID" value="VDK42314.1"/>
    <property type="molecule type" value="Genomic_DNA"/>
</dbReference>
<evidence type="ECO:0000256" key="1">
    <source>
        <dbReference type="SAM" id="MobiDB-lite"/>
    </source>
</evidence>
<feature type="compositionally biased region" description="Basic and acidic residues" evidence="1">
    <location>
        <begin position="108"/>
        <end position="123"/>
    </location>
</feature>
<feature type="compositionally biased region" description="Low complexity" evidence="1">
    <location>
        <begin position="125"/>
        <end position="137"/>
    </location>
</feature>
<feature type="compositionally biased region" description="Polar residues" evidence="1">
    <location>
        <begin position="792"/>
        <end position="812"/>
    </location>
</feature>
<dbReference type="PROSITE" id="PS50086">
    <property type="entry name" value="TBC_RABGAP"/>
    <property type="match status" value="1"/>
</dbReference>